<dbReference type="InterPro" id="IPR057359">
    <property type="entry name" value="YfjL_N"/>
</dbReference>
<dbReference type="EMBL" id="JAUSTW010000004">
    <property type="protein sequence ID" value="MDQ0199526.1"/>
    <property type="molecule type" value="Genomic_DNA"/>
</dbReference>
<protein>
    <recommendedName>
        <fullName evidence="1">YfjL-like N-terminal domain-containing protein</fullName>
    </recommendedName>
</protein>
<dbReference type="Pfam" id="PF25425">
    <property type="entry name" value="YfjL_N"/>
    <property type="match status" value="1"/>
</dbReference>
<comment type="caution">
    <text evidence="2">The sequence shown here is derived from an EMBL/GenBank/DDBJ whole genome shotgun (WGS) entry which is preliminary data.</text>
</comment>
<evidence type="ECO:0000313" key="2">
    <source>
        <dbReference type="EMBL" id="MDQ0199526.1"/>
    </source>
</evidence>
<accession>A0ABT9XVK1</accession>
<reference evidence="2 3" key="1">
    <citation type="submission" date="2023-07" db="EMBL/GenBank/DDBJ databases">
        <title>Genomic Encyclopedia of Type Strains, Phase IV (KMG-IV): sequencing the most valuable type-strain genomes for metagenomic binning, comparative biology and taxonomic classification.</title>
        <authorList>
            <person name="Goeker M."/>
        </authorList>
    </citation>
    <scope>NUCLEOTIDE SEQUENCE [LARGE SCALE GENOMIC DNA]</scope>
    <source>
        <strain evidence="2 3">DSM 27594</strain>
    </source>
</reference>
<feature type="domain" description="YfjL-like N-terminal" evidence="1">
    <location>
        <begin position="2"/>
        <end position="61"/>
    </location>
</feature>
<sequence>MLAVLILFICFYVYASLFGTPWEKAAQEANIQSYLTKKYRTDFVIMKTKYNHLSETYQSYAFPKENPDLLFSVEQDQDAYAGYSDTYPKVLWESDGSSKMKAKIKQIFPNLDVPTFKALRIVERGEFYGPNIPTYEEVHASQLGCSLTINMKANWEKMNMKVEKQKIHDLSSYLKEEHFPILVEIRYFEKEMHLNEKVYFLTEDGKIVEK</sequence>
<gene>
    <name evidence="2" type="ORF">J2S10_002708</name>
</gene>
<evidence type="ECO:0000259" key="1">
    <source>
        <dbReference type="Pfam" id="PF25425"/>
    </source>
</evidence>
<keyword evidence="3" id="KW-1185">Reference proteome</keyword>
<evidence type="ECO:0000313" key="3">
    <source>
        <dbReference type="Proteomes" id="UP001224122"/>
    </source>
</evidence>
<organism evidence="2 3">
    <name type="scientific">Neobacillus ginsengisoli</name>
    <dbReference type="NCBI Taxonomy" id="904295"/>
    <lineage>
        <taxon>Bacteria</taxon>
        <taxon>Bacillati</taxon>
        <taxon>Bacillota</taxon>
        <taxon>Bacilli</taxon>
        <taxon>Bacillales</taxon>
        <taxon>Bacillaceae</taxon>
        <taxon>Neobacillus</taxon>
    </lineage>
</organism>
<dbReference type="Proteomes" id="UP001224122">
    <property type="component" value="Unassembled WGS sequence"/>
</dbReference>
<name>A0ABT9XVK1_9BACI</name>
<proteinExistence type="predicted"/>